<organism evidence="10">
    <name type="scientific">Odontella aurita</name>
    <dbReference type="NCBI Taxonomy" id="265563"/>
    <lineage>
        <taxon>Eukaryota</taxon>
        <taxon>Sar</taxon>
        <taxon>Stramenopiles</taxon>
        <taxon>Ochrophyta</taxon>
        <taxon>Bacillariophyta</taxon>
        <taxon>Mediophyceae</taxon>
        <taxon>Biddulphiophycidae</taxon>
        <taxon>Eupodiscales</taxon>
        <taxon>Odontellaceae</taxon>
        <taxon>Odontella</taxon>
    </lineage>
</organism>
<keyword evidence="5 7" id="KW-0472">Membrane</keyword>
<evidence type="ECO:0000256" key="7">
    <source>
        <dbReference type="RuleBase" id="RU079119"/>
    </source>
</evidence>
<feature type="region of interest" description="Disordered" evidence="8">
    <location>
        <begin position="376"/>
        <end position="482"/>
    </location>
</feature>
<feature type="transmembrane region" description="Helical" evidence="7">
    <location>
        <begin position="263"/>
        <end position="287"/>
    </location>
</feature>
<protein>
    <recommendedName>
        <fullName evidence="7">Palmitoyltransferase</fullName>
        <ecNumber evidence="7">2.3.1.225</ecNumber>
    </recommendedName>
</protein>
<dbReference type="GO" id="GO:0016020">
    <property type="term" value="C:membrane"/>
    <property type="evidence" value="ECO:0007669"/>
    <property type="project" value="UniProtKB-SubCell"/>
</dbReference>
<dbReference type="InterPro" id="IPR039859">
    <property type="entry name" value="PFA4/ZDH16/20/ERF2-like"/>
</dbReference>
<dbReference type="PROSITE" id="PS50216">
    <property type="entry name" value="DHHC"/>
    <property type="match status" value="1"/>
</dbReference>
<feature type="compositionally biased region" description="Low complexity" evidence="8">
    <location>
        <begin position="399"/>
        <end position="417"/>
    </location>
</feature>
<feature type="transmembrane region" description="Helical" evidence="7">
    <location>
        <begin position="166"/>
        <end position="186"/>
    </location>
</feature>
<dbReference type="EMBL" id="HBKQ01006953">
    <property type="protein sequence ID" value="CAE2211316.1"/>
    <property type="molecule type" value="Transcribed_RNA"/>
</dbReference>
<comment type="similarity">
    <text evidence="7">Belongs to the DHHC palmitoyltransferase family.</text>
</comment>
<comment type="catalytic activity">
    <reaction evidence="7">
        <text>L-cysteinyl-[protein] + hexadecanoyl-CoA = S-hexadecanoyl-L-cysteinyl-[protein] + CoA</text>
        <dbReference type="Rhea" id="RHEA:36683"/>
        <dbReference type="Rhea" id="RHEA-COMP:10131"/>
        <dbReference type="Rhea" id="RHEA-COMP:11032"/>
        <dbReference type="ChEBI" id="CHEBI:29950"/>
        <dbReference type="ChEBI" id="CHEBI:57287"/>
        <dbReference type="ChEBI" id="CHEBI:57379"/>
        <dbReference type="ChEBI" id="CHEBI:74151"/>
        <dbReference type="EC" id="2.3.1.225"/>
    </reaction>
</comment>
<keyword evidence="4 7" id="KW-1133">Transmembrane helix</keyword>
<evidence type="ECO:0000256" key="3">
    <source>
        <dbReference type="ARBA" id="ARBA00022692"/>
    </source>
</evidence>
<gene>
    <name evidence="10" type="ORF">OAUR00152_LOCUS4647</name>
</gene>
<reference evidence="10" key="1">
    <citation type="submission" date="2021-01" db="EMBL/GenBank/DDBJ databases">
        <authorList>
            <person name="Corre E."/>
            <person name="Pelletier E."/>
            <person name="Niang G."/>
            <person name="Scheremetjew M."/>
            <person name="Finn R."/>
            <person name="Kale V."/>
            <person name="Holt S."/>
            <person name="Cochrane G."/>
            <person name="Meng A."/>
            <person name="Brown T."/>
            <person name="Cohen L."/>
        </authorList>
    </citation>
    <scope>NUCLEOTIDE SEQUENCE</scope>
    <source>
        <strain evidence="10">Isolate 1302-5</strain>
    </source>
</reference>
<evidence type="ECO:0000313" key="10">
    <source>
        <dbReference type="EMBL" id="CAE2211316.1"/>
    </source>
</evidence>
<keyword evidence="6 7" id="KW-0012">Acyltransferase</keyword>
<feature type="compositionally biased region" description="Acidic residues" evidence="8">
    <location>
        <begin position="224"/>
        <end position="236"/>
    </location>
</feature>
<dbReference type="Pfam" id="PF01529">
    <property type="entry name" value="DHHC"/>
    <property type="match status" value="1"/>
</dbReference>
<dbReference type="EC" id="2.3.1.225" evidence="7"/>
<name>A0A7S4HWD8_9STRA</name>
<feature type="transmembrane region" description="Helical" evidence="7">
    <location>
        <begin position="58"/>
        <end position="79"/>
    </location>
</feature>
<dbReference type="PANTHER" id="PTHR12246">
    <property type="entry name" value="PALMITOYLTRANSFERASE ZDHHC16"/>
    <property type="match status" value="1"/>
</dbReference>
<accession>A0A7S4HWD8</accession>
<dbReference type="AlphaFoldDB" id="A0A7S4HWD8"/>
<evidence type="ECO:0000256" key="6">
    <source>
        <dbReference type="ARBA" id="ARBA00023315"/>
    </source>
</evidence>
<comment type="domain">
    <text evidence="7">The DHHC domain is required for palmitoyltransferase activity.</text>
</comment>
<comment type="subcellular location">
    <subcellularLocation>
        <location evidence="1">Membrane</location>
        <topology evidence="1">Multi-pass membrane protein</topology>
    </subcellularLocation>
</comment>
<feature type="compositionally biased region" description="Low complexity" evidence="8">
    <location>
        <begin position="439"/>
        <end position="452"/>
    </location>
</feature>
<evidence type="ECO:0000256" key="2">
    <source>
        <dbReference type="ARBA" id="ARBA00022679"/>
    </source>
</evidence>
<evidence type="ECO:0000259" key="9">
    <source>
        <dbReference type="Pfam" id="PF01529"/>
    </source>
</evidence>
<evidence type="ECO:0000256" key="4">
    <source>
        <dbReference type="ARBA" id="ARBA00022989"/>
    </source>
</evidence>
<evidence type="ECO:0000256" key="1">
    <source>
        <dbReference type="ARBA" id="ARBA00004141"/>
    </source>
</evidence>
<feature type="domain" description="Palmitoyltransferase DHHC" evidence="9">
    <location>
        <begin position="122"/>
        <end position="192"/>
    </location>
</feature>
<feature type="region of interest" description="Disordered" evidence="8">
    <location>
        <begin position="203"/>
        <end position="243"/>
    </location>
</feature>
<evidence type="ECO:0000256" key="8">
    <source>
        <dbReference type="SAM" id="MobiDB-lite"/>
    </source>
</evidence>
<dbReference type="InterPro" id="IPR001594">
    <property type="entry name" value="Palmitoyltrfase_DHHC"/>
</dbReference>
<sequence>MGRSDTCGSLLGTTFSSRRWLSLDPCGLCCVTFSFSIHAFALFVIPTHLISHSSAAQTLFVAAYCPAAVLALSSLFTAWTTDPGVVPMGARPLPVSTTTSKDEGGGDEEAPVPTSRRRGIRRCRKCNDNYKPPRAHHDSVTGRCIVKMDHFCPWVGNAVGALNHKFFFLFILYTMITSVLSLILLLTRFVRCGYVTEVSPHNNGEADPISAAGEGNGTSTSVGEENETAPEQEGDALDPNFRNLDDSSADDNMDFKYPGCEQLFALPVLILFVVTVAFLIFTCAMLVEQIDAIRSNTSKIARMKMRAGSADAAELGRVTTDFNEMFGGGPGWFSVGFEGRGNANPAWHWFLPLRVRFPDGTHDGIMGYEYDPSWGQLPYREPEDDGRGGGVGADGGGSKIIAGGAPSSSSSVASLPGQPVVEPPLASPENGESVEESFVQEAVVGSSSEASVPTRKASTTTQARKRNKPESGDNDKTMPSIV</sequence>
<keyword evidence="2 7" id="KW-0808">Transferase</keyword>
<feature type="transmembrane region" description="Helical" evidence="7">
    <location>
        <begin position="20"/>
        <end position="46"/>
    </location>
</feature>
<feature type="compositionally biased region" description="Gly residues" evidence="8">
    <location>
        <begin position="388"/>
        <end position="398"/>
    </location>
</feature>
<dbReference type="GO" id="GO:0019706">
    <property type="term" value="F:protein-cysteine S-palmitoyltransferase activity"/>
    <property type="evidence" value="ECO:0007669"/>
    <property type="project" value="UniProtKB-EC"/>
</dbReference>
<keyword evidence="3 7" id="KW-0812">Transmembrane</keyword>
<proteinExistence type="inferred from homology"/>
<evidence type="ECO:0000256" key="5">
    <source>
        <dbReference type="ARBA" id="ARBA00023136"/>
    </source>
</evidence>